<dbReference type="EnsemblMetazoa" id="AQUA014922-RA">
    <property type="protein sequence ID" value="AQUA014922-PA"/>
    <property type="gene ID" value="AQUA014922"/>
</dbReference>
<dbReference type="VEuPathDB" id="VectorBase:AQUA014922"/>
<name>A0A182XSW8_ANOQN</name>
<evidence type="ECO:0000313" key="1">
    <source>
        <dbReference type="EnsemblMetazoa" id="AQUA014922-PA"/>
    </source>
</evidence>
<evidence type="ECO:0000313" key="2">
    <source>
        <dbReference type="Proteomes" id="UP000076407"/>
    </source>
</evidence>
<proteinExistence type="predicted"/>
<protein>
    <submittedName>
        <fullName evidence="1">Uncharacterized protein</fullName>
    </submittedName>
</protein>
<keyword evidence="2" id="KW-1185">Reference proteome</keyword>
<reference evidence="1" key="1">
    <citation type="submission" date="2020-05" db="UniProtKB">
        <authorList>
            <consortium name="EnsemblMetazoa"/>
        </authorList>
    </citation>
    <scope>IDENTIFICATION</scope>
    <source>
        <strain evidence="1">SANGQUA</strain>
    </source>
</reference>
<dbReference type="Proteomes" id="UP000076407">
    <property type="component" value="Unassembled WGS sequence"/>
</dbReference>
<organism evidence="1 2">
    <name type="scientific">Anopheles quadriannulatus</name>
    <name type="common">Mosquito</name>
    <dbReference type="NCBI Taxonomy" id="34691"/>
    <lineage>
        <taxon>Eukaryota</taxon>
        <taxon>Metazoa</taxon>
        <taxon>Ecdysozoa</taxon>
        <taxon>Arthropoda</taxon>
        <taxon>Hexapoda</taxon>
        <taxon>Insecta</taxon>
        <taxon>Pterygota</taxon>
        <taxon>Neoptera</taxon>
        <taxon>Endopterygota</taxon>
        <taxon>Diptera</taxon>
        <taxon>Nematocera</taxon>
        <taxon>Culicoidea</taxon>
        <taxon>Culicidae</taxon>
        <taxon>Anophelinae</taxon>
        <taxon>Anopheles</taxon>
    </lineage>
</organism>
<accession>A0A182XSW8</accession>
<sequence>MIGGVLVNPAFAYSVVLVKLNSSQVDFDLGVFSHQTLSAIKYQIIPHLLFTKVLAYIKTNT</sequence>
<dbReference type="AlphaFoldDB" id="A0A182XSW8"/>